<dbReference type="Gene3D" id="1.10.533.10">
    <property type="entry name" value="Death Domain, Fas"/>
    <property type="match status" value="1"/>
</dbReference>
<evidence type="ECO:0000256" key="2">
    <source>
        <dbReference type="ARBA" id="ARBA00022737"/>
    </source>
</evidence>
<keyword evidence="3" id="KW-0040">ANK repeat</keyword>
<dbReference type="FunFam" id="2.60.40.2660:FF:000001">
    <property type="entry name" value="Ankyrin-3 isoform 2"/>
    <property type="match status" value="1"/>
</dbReference>
<dbReference type="Gene3D" id="2.60.220.30">
    <property type="match status" value="1"/>
</dbReference>
<feature type="compositionally biased region" description="Polar residues" evidence="5">
    <location>
        <begin position="1001"/>
        <end position="1012"/>
    </location>
</feature>
<name>A0A182T847_9DIPT</name>
<dbReference type="SMART" id="SM00005">
    <property type="entry name" value="DEATH"/>
    <property type="match status" value="1"/>
</dbReference>
<dbReference type="Gene3D" id="2.60.40.2660">
    <property type="match status" value="1"/>
</dbReference>
<evidence type="ECO:0000313" key="8">
    <source>
        <dbReference type="Proteomes" id="UP000075901"/>
    </source>
</evidence>
<organism evidence="7 8">
    <name type="scientific">Anopheles maculatus</name>
    <dbReference type="NCBI Taxonomy" id="74869"/>
    <lineage>
        <taxon>Eukaryota</taxon>
        <taxon>Metazoa</taxon>
        <taxon>Ecdysozoa</taxon>
        <taxon>Arthropoda</taxon>
        <taxon>Hexapoda</taxon>
        <taxon>Insecta</taxon>
        <taxon>Pterygota</taxon>
        <taxon>Neoptera</taxon>
        <taxon>Endopterygota</taxon>
        <taxon>Diptera</taxon>
        <taxon>Nematocera</taxon>
        <taxon>Culicoidea</taxon>
        <taxon>Culicidae</taxon>
        <taxon>Anophelinae</taxon>
        <taxon>Anopheles</taxon>
        <taxon>Anopheles maculatus group</taxon>
    </lineage>
</organism>
<evidence type="ECO:0000259" key="6">
    <source>
        <dbReference type="PROSITE" id="PS50017"/>
    </source>
</evidence>
<dbReference type="SUPFAM" id="SSF47986">
    <property type="entry name" value="DEATH domain"/>
    <property type="match status" value="1"/>
</dbReference>
<accession>A0A182T847</accession>
<sequence length="1307" mass="146325">MKHQIFKFTLQLILRVPAQPIDPDLTAKLLGRGVAVSPVVTVEPRRRKFHKAITLSMPAPRAHSQGMINQYSGSAPTLRLLCSITGGTTRAQWEDVTGSTPLTFVNDCVSFTTTVSARFWLMDCRNIADATKMATELYKEAIHVPFMAKFVVFAKRTDPLEARLRVFCMTDDREDKTLEHQEHFTEVAKSRDVEVLEDKPQYIELAGNLVPITKSGEQLALPFKAFRENRLPFAVRVKDQHADIVGRTLFMREPKIAKGEPPQQPICILNIVLPETIIPEQTTTITDSHEIMLRVGRSRAVVPPRQLVDDQNYLGELRIVDISNLLGEDWIKLAPEIGVSETDVENIVAQIPTSTAQQAQAMLKQFQSKPNNDFNILENGLRTIHRDDIVERCIRSATTTGTTTTVTMRNKTSFSIGKRSVDAVEMYSETDSIVKMAQKEDRLSKTESTKYSGEEKTVEESEESEEEMVKKTVAERRKQIEKRLSADRSIPASTQKKELVEEIITIKRQSVIDDTRAKHEEEILLQKPIDNTYKSSTMPEPVVKLKTTVVKDGPGVRKDEFEQELQDKFKATLKNVEEFEHKSEVLEHMTAEVTVVPSPRVVEEIKKKVEDRVPVLQDSATGEQTVEGVTPVPKERAPVPAKRTSLTKEPEEFQGVVEESIKDVKQRISSFETKSKSESLADSKQSSVDTTSGRDSWSEEYRAEQRQSSDTKRTESEQISEDSEHEPLLLQTDDITSHSRTVGEVSKVTTHQASTTVEQVQVHGVSRTVEKEGHFDEFTATDVGAKEHDSEPSSLSETTSTSKREESISQHFKSETVSKVEETVTKMSTTTASKLMQDKLQEPFTFAKDDEMIVREEFVARSAESSSFVDRKVESVVREIRDQEPVVEKHDLHREVKETSDKMAALMTKETVQPADGTMPQVSSTEAYTVEKFDGLQSETISKDAMGMVAERSGKTISSIETGVSQGEDMVSEKIVEREEEVRRLEQKTTDKSVDKPSVMETVSRTVSQEVTSKIPVPSKKGSPEAKEQSPTSPPVPQPKPAEQPNKLDESSSKLTAVTSLAEEVVESVTEQIESVVSKIPRFGTAKPQQPSKADTVVTAKSPEPDSSSLSKIPIFKDRKVSEQFSSDSCDTVIVQKSIEEQEKSFAEVVSSTEKMHREEDEEIVAATAYGSERAVTEIITEDHRAVTPDDFIDEIIDEAQDKVQQLQSAEVTVGTLDLSHSEEESFDKSAYPMQEYISDTGRVAYDANATIDDDEPEHDKWKGRWRVTALLLSINQNTPNFTVRTMSGPLLVTFFRTPNALSTQSV</sequence>
<keyword evidence="2" id="KW-0677">Repeat</keyword>
<feature type="compositionally biased region" description="Basic and acidic residues" evidence="5">
    <location>
        <begin position="802"/>
        <end position="821"/>
    </location>
</feature>
<dbReference type="VEuPathDB" id="VectorBase:AMAM021544"/>
<dbReference type="Pfam" id="PF17809">
    <property type="entry name" value="UPA_2"/>
    <property type="match status" value="1"/>
</dbReference>
<feature type="compositionally biased region" description="Low complexity" evidence="5">
    <location>
        <begin position="792"/>
        <end position="801"/>
    </location>
</feature>
<feature type="compositionally biased region" description="Basic and acidic residues" evidence="5">
    <location>
        <begin position="696"/>
        <end position="716"/>
    </location>
</feature>
<reference evidence="8" key="1">
    <citation type="submission" date="2013-09" db="EMBL/GenBank/DDBJ databases">
        <title>The Genome Sequence of Anopheles maculatus species B.</title>
        <authorList>
            <consortium name="The Broad Institute Genomics Platform"/>
            <person name="Neafsey D.E."/>
            <person name="Besansky N."/>
            <person name="Howell P."/>
            <person name="Walton C."/>
            <person name="Young S.K."/>
            <person name="Zeng Q."/>
            <person name="Gargeya S."/>
            <person name="Fitzgerald M."/>
            <person name="Haas B."/>
            <person name="Abouelleil A."/>
            <person name="Allen A.W."/>
            <person name="Alvarado L."/>
            <person name="Arachchi H.M."/>
            <person name="Berlin A.M."/>
            <person name="Chapman S.B."/>
            <person name="Gainer-Dewar J."/>
            <person name="Goldberg J."/>
            <person name="Griggs A."/>
            <person name="Gujja S."/>
            <person name="Hansen M."/>
            <person name="Howarth C."/>
            <person name="Imamovic A."/>
            <person name="Ireland A."/>
            <person name="Larimer J."/>
            <person name="McCowan C."/>
            <person name="Murphy C."/>
            <person name="Pearson M."/>
            <person name="Poon T.W."/>
            <person name="Priest M."/>
            <person name="Roberts A."/>
            <person name="Saif S."/>
            <person name="Shea T."/>
            <person name="Sisk P."/>
            <person name="Sykes S."/>
            <person name="Wortman J."/>
            <person name="Nusbaum C."/>
            <person name="Birren B."/>
        </authorList>
    </citation>
    <scope>NUCLEOTIDE SEQUENCE [LARGE SCALE GENOMIC DNA]</scope>
    <source>
        <strain evidence="8">maculatus3</strain>
    </source>
</reference>
<proteinExistence type="predicted"/>
<feature type="region of interest" description="Disordered" evidence="5">
    <location>
        <begin position="954"/>
        <end position="1055"/>
    </location>
</feature>
<feature type="compositionally biased region" description="Pro residues" evidence="5">
    <location>
        <begin position="1032"/>
        <end position="1042"/>
    </location>
</feature>
<dbReference type="EnsemblMetazoa" id="AMAM021544-RA">
    <property type="protein sequence ID" value="AMAM021544-PA"/>
    <property type="gene ID" value="AMAM021544"/>
</dbReference>
<evidence type="ECO:0000256" key="3">
    <source>
        <dbReference type="ARBA" id="ARBA00023043"/>
    </source>
</evidence>
<evidence type="ECO:0000313" key="7">
    <source>
        <dbReference type="EnsemblMetazoa" id="AMAM021544-PA"/>
    </source>
</evidence>
<dbReference type="InterPro" id="IPR000488">
    <property type="entry name" value="Death_dom"/>
</dbReference>
<dbReference type="PANTHER" id="PTHR24123">
    <property type="entry name" value="ANKYRIN REPEAT-CONTAINING"/>
    <property type="match status" value="1"/>
</dbReference>
<keyword evidence="8" id="KW-1185">Reference proteome</keyword>
<feature type="compositionally biased region" description="Polar residues" evidence="5">
    <location>
        <begin position="955"/>
        <end position="965"/>
    </location>
</feature>
<feature type="compositionally biased region" description="Polar residues" evidence="5">
    <location>
        <begin position="747"/>
        <end position="759"/>
    </location>
</feature>
<protein>
    <recommendedName>
        <fullName evidence="6">Death domain-containing protein</fullName>
    </recommendedName>
</protein>
<evidence type="ECO:0000256" key="4">
    <source>
        <dbReference type="ARBA" id="ARBA00023136"/>
    </source>
</evidence>
<dbReference type="GO" id="GO:0016020">
    <property type="term" value="C:membrane"/>
    <property type="evidence" value="ECO:0007669"/>
    <property type="project" value="UniProtKB-SubCell"/>
</dbReference>
<dbReference type="InterPro" id="IPR040745">
    <property type="entry name" value="Ankyrin_UPA"/>
</dbReference>
<feature type="compositionally biased region" description="Basic and acidic residues" evidence="5">
    <location>
        <begin position="440"/>
        <end position="459"/>
    </location>
</feature>
<dbReference type="Pfam" id="PF00531">
    <property type="entry name" value="Death"/>
    <property type="match status" value="1"/>
</dbReference>
<feature type="compositionally biased region" description="Polar residues" evidence="5">
    <location>
        <begin position="682"/>
        <end position="695"/>
    </location>
</feature>
<dbReference type="InterPro" id="IPR011029">
    <property type="entry name" value="DEATH-like_dom_sf"/>
</dbReference>
<dbReference type="InterPro" id="IPR051165">
    <property type="entry name" value="Multifunctional_ANK_Repeat"/>
</dbReference>
<feature type="region of interest" description="Disordered" evidence="5">
    <location>
        <begin position="1082"/>
        <end position="1111"/>
    </location>
</feature>
<dbReference type="CDD" id="cd08317">
    <property type="entry name" value="Death_ank"/>
    <property type="match status" value="1"/>
</dbReference>
<reference evidence="7" key="2">
    <citation type="submission" date="2020-05" db="UniProtKB">
        <authorList>
            <consortium name="EnsemblMetazoa"/>
        </authorList>
    </citation>
    <scope>IDENTIFICATION</scope>
    <source>
        <strain evidence="7">maculatus3</strain>
    </source>
</reference>
<dbReference type="PROSITE" id="PS50017">
    <property type="entry name" value="DEATH_DOMAIN"/>
    <property type="match status" value="1"/>
</dbReference>
<feature type="compositionally biased region" description="Basic and acidic residues" evidence="5">
    <location>
        <begin position="768"/>
        <end position="777"/>
    </location>
</feature>
<feature type="compositionally biased region" description="Basic and acidic residues" evidence="5">
    <location>
        <begin position="971"/>
        <end position="995"/>
    </location>
</feature>
<dbReference type="PANTHER" id="PTHR24123:SF141">
    <property type="entry name" value="ANKYRIN 2, ISOFORM U"/>
    <property type="match status" value="1"/>
</dbReference>
<comment type="subcellular location">
    <subcellularLocation>
        <location evidence="1">Membrane</location>
    </subcellularLocation>
</comment>
<keyword evidence="4" id="KW-0472">Membrane</keyword>
<feature type="region of interest" description="Disordered" evidence="5">
    <location>
        <begin position="616"/>
        <end position="821"/>
    </location>
</feature>
<feature type="region of interest" description="Disordered" evidence="5">
    <location>
        <begin position="440"/>
        <end position="470"/>
    </location>
</feature>
<dbReference type="GO" id="GO:0007165">
    <property type="term" value="P:signal transduction"/>
    <property type="evidence" value="ECO:0007669"/>
    <property type="project" value="InterPro"/>
</dbReference>
<evidence type="ECO:0000256" key="1">
    <source>
        <dbReference type="ARBA" id="ARBA00004370"/>
    </source>
</evidence>
<dbReference type="Proteomes" id="UP000075901">
    <property type="component" value="Unassembled WGS sequence"/>
</dbReference>
<feature type="domain" description="Death" evidence="6">
    <location>
        <begin position="315"/>
        <end position="397"/>
    </location>
</feature>
<evidence type="ECO:0000256" key="5">
    <source>
        <dbReference type="SAM" id="MobiDB-lite"/>
    </source>
</evidence>